<reference evidence="9 10" key="1">
    <citation type="journal article" date="2010" name="Nature">
        <title>Genome sequencing and analysis of the model grass Brachypodium distachyon.</title>
        <authorList>
            <consortium name="International Brachypodium Initiative"/>
        </authorList>
    </citation>
    <scope>NUCLEOTIDE SEQUENCE [LARGE SCALE GENOMIC DNA]</scope>
    <source>
        <strain evidence="9 10">Bd21</strain>
    </source>
</reference>
<name>A0A0Q3K0X2_BRADI</name>
<keyword evidence="4 7" id="KW-0472">Membrane</keyword>
<keyword evidence="3 7" id="KW-1133">Transmembrane helix</keyword>
<evidence type="ECO:0000256" key="7">
    <source>
        <dbReference type="SAM" id="Phobius"/>
    </source>
</evidence>
<dbReference type="EnsemblPlants" id="KQK23483">
    <property type="protein sequence ID" value="KQK23483"/>
    <property type="gene ID" value="BRADI_1g74135v3"/>
</dbReference>
<feature type="transmembrane region" description="Helical" evidence="7">
    <location>
        <begin position="20"/>
        <end position="43"/>
    </location>
</feature>
<dbReference type="InterPro" id="IPR007656">
    <property type="entry name" value="GTD-bd"/>
</dbReference>
<feature type="region of interest" description="Disordered" evidence="6">
    <location>
        <begin position="519"/>
        <end position="552"/>
    </location>
</feature>
<dbReference type="STRING" id="15368.A0A0Q3K0X2"/>
<dbReference type="EMBL" id="CM000880">
    <property type="protein sequence ID" value="KQK23483.2"/>
    <property type="molecule type" value="Genomic_DNA"/>
</dbReference>
<dbReference type="AlphaFoldDB" id="A0A0Q3K0X2"/>
<evidence type="ECO:0000313" key="10">
    <source>
        <dbReference type="EnsemblPlants" id="KQK23483"/>
    </source>
</evidence>
<feature type="region of interest" description="Disordered" evidence="6">
    <location>
        <begin position="572"/>
        <end position="600"/>
    </location>
</feature>
<feature type="compositionally biased region" description="Basic and acidic residues" evidence="6">
    <location>
        <begin position="589"/>
        <end position="600"/>
    </location>
</feature>
<dbReference type="Pfam" id="PF04576">
    <property type="entry name" value="Zein-binding"/>
    <property type="match status" value="1"/>
</dbReference>
<dbReference type="InParanoid" id="A0A0Q3K0X2"/>
<feature type="coiled-coil region" evidence="5">
    <location>
        <begin position="447"/>
        <end position="488"/>
    </location>
</feature>
<protein>
    <recommendedName>
        <fullName evidence="8">GTD-binding domain-containing protein</fullName>
    </recommendedName>
</protein>
<evidence type="ECO:0000256" key="5">
    <source>
        <dbReference type="SAM" id="Coils"/>
    </source>
</evidence>
<evidence type="ECO:0000256" key="3">
    <source>
        <dbReference type="ARBA" id="ARBA00022989"/>
    </source>
</evidence>
<accession>A0A0Q3K0X2</accession>
<dbReference type="InterPro" id="IPR039306">
    <property type="entry name" value="MYOB"/>
</dbReference>
<comment type="subcellular location">
    <subcellularLocation>
        <location evidence="1">Membrane</location>
        <topology evidence="1">Single-pass membrane protein</topology>
    </subcellularLocation>
</comment>
<evidence type="ECO:0000313" key="9">
    <source>
        <dbReference type="EMBL" id="KQK23483.2"/>
    </source>
</evidence>
<dbReference type="PANTHER" id="PTHR31448">
    <property type="entry name" value="MYOSIN-BINDING PROTEIN 2"/>
    <property type="match status" value="1"/>
</dbReference>
<gene>
    <name evidence="9" type="ORF">BRADI_1g74135v3</name>
</gene>
<evidence type="ECO:0000256" key="6">
    <source>
        <dbReference type="SAM" id="MobiDB-lite"/>
    </source>
</evidence>
<keyword evidence="11" id="KW-1185">Reference proteome</keyword>
<dbReference type="GO" id="GO:0080115">
    <property type="term" value="F:myosin XI tail binding"/>
    <property type="evidence" value="ECO:0007669"/>
    <property type="project" value="UniProtKB-ARBA"/>
</dbReference>
<keyword evidence="2 7" id="KW-0812">Transmembrane</keyword>
<feature type="compositionally biased region" description="Polar residues" evidence="6">
    <location>
        <begin position="521"/>
        <end position="540"/>
    </location>
</feature>
<dbReference type="GO" id="GO:0016020">
    <property type="term" value="C:membrane"/>
    <property type="evidence" value="ECO:0007669"/>
    <property type="project" value="UniProtKB-SubCell"/>
</dbReference>
<dbReference type="ExpressionAtlas" id="A0A0Q3K0X2">
    <property type="expression patterns" value="baseline"/>
</dbReference>
<feature type="coiled-coil region" evidence="5">
    <location>
        <begin position="607"/>
        <end position="668"/>
    </location>
</feature>
<feature type="domain" description="GTD-binding" evidence="8">
    <location>
        <begin position="377"/>
        <end position="486"/>
    </location>
</feature>
<dbReference type="PANTHER" id="PTHR31448:SF45">
    <property type="entry name" value="EXPRESSED PROTEIN"/>
    <property type="match status" value="1"/>
</dbReference>
<dbReference type="FunCoup" id="A0A0Q3K0X2">
    <property type="interactions" value="23"/>
</dbReference>
<sequence length="671" mass="75701">MAVKARARSREFSRQFWSVLRHALSECFLIVMLLVVAVVSYTATKFAHICRIRSPCMLCSRLDQVLHGKAWFSEESICAAHSKLAHSDDLCEKFFLSCSESVRKPGNLKNMSVKEKVNSRLRFRHTELCSCCSKPFKKKRDAHRLSEEVSDMFLDDSMSKVKERSIAMASVGCSSDDDVDQLPHGCYRKLSADHDSESEIRISDDDDGCLAMVYEAKQRTRDKPCADAWLQPMITSTNTLSPSPSESTDQTKFMSITPLVPLDTAEGTTNAAKSSDPAIGDGLEEINWGQPNVSNNNLDVQLNTVPEQDCQELQKEKRSPDEEATKIFATSAYDGTSSTADPQHRKKTFLSQLSSARCFDGPWSEVSASPRISIQIDEYSQSDATGSRQFLDLEPTDAHVTSEDEGEISLELSKKKLSVLYKDEAMAMINRLQQDKAAMHMEAMQYLRMMEEQADHDQEAIEKLNDLLTEREKEILDLEAELDNYQIKYSDESFDVRKFDATDGDAKILESLSRLEETLGMPSTNRFDMGGTNDNLQNGTLRDHPTGDGQYVENSELESQCSQLLGEHLNDEPVTSVPSQRNVENQSSESEKDFDSSRLDDDQISSITSIRQEISLLNSRFKALEADQKFLKQILGSLKCSSDGLQYMQEITSHLRQLRRMMTEQRDRTVL</sequence>
<dbReference type="PROSITE" id="PS51775">
    <property type="entry name" value="GTD_BINDING"/>
    <property type="match status" value="1"/>
</dbReference>
<feature type="compositionally biased region" description="Polar residues" evidence="6">
    <location>
        <begin position="576"/>
        <end position="588"/>
    </location>
</feature>
<evidence type="ECO:0000259" key="8">
    <source>
        <dbReference type="PROSITE" id="PS51775"/>
    </source>
</evidence>
<keyword evidence="5" id="KW-0175">Coiled coil</keyword>
<dbReference type="OrthoDB" id="1047602at2759"/>
<evidence type="ECO:0000256" key="4">
    <source>
        <dbReference type="ARBA" id="ARBA00023136"/>
    </source>
</evidence>
<dbReference type="Proteomes" id="UP000008810">
    <property type="component" value="Chromosome 1"/>
</dbReference>
<dbReference type="Gramene" id="KQK23483">
    <property type="protein sequence ID" value="KQK23483"/>
    <property type="gene ID" value="BRADI_1g74135v3"/>
</dbReference>
<evidence type="ECO:0000256" key="2">
    <source>
        <dbReference type="ARBA" id="ARBA00022692"/>
    </source>
</evidence>
<evidence type="ECO:0000256" key="1">
    <source>
        <dbReference type="ARBA" id="ARBA00004167"/>
    </source>
</evidence>
<proteinExistence type="predicted"/>
<reference evidence="9" key="2">
    <citation type="submission" date="2017-06" db="EMBL/GenBank/DDBJ databases">
        <title>WGS assembly of Brachypodium distachyon.</title>
        <authorList>
            <consortium name="The International Brachypodium Initiative"/>
            <person name="Lucas S."/>
            <person name="Harmon-Smith M."/>
            <person name="Lail K."/>
            <person name="Tice H."/>
            <person name="Grimwood J."/>
            <person name="Bruce D."/>
            <person name="Barry K."/>
            <person name="Shu S."/>
            <person name="Lindquist E."/>
            <person name="Wang M."/>
            <person name="Pitluck S."/>
            <person name="Vogel J.P."/>
            <person name="Garvin D.F."/>
            <person name="Mockler T.C."/>
            <person name="Schmutz J."/>
            <person name="Rokhsar D."/>
            <person name="Bevan M.W."/>
        </authorList>
    </citation>
    <scope>NUCLEOTIDE SEQUENCE</scope>
    <source>
        <strain evidence="9">Bd21</strain>
    </source>
</reference>
<evidence type="ECO:0000313" key="11">
    <source>
        <dbReference type="Proteomes" id="UP000008810"/>
    </source>
</evidence>
<organism evidence="9">
    <name type="scientific">Brachypodium distachyon</name>
    <name type="common">Purple false brome</name>
    <name type="synonym">Trachynia distachya</name>
    <dbReference type="NCBI Taxonomy" id="15368"/>
    <lineage>
        <taxon>Eukaryota</taxon>
        <taxon>Viridiplantae</taxon>
        <taxon>Streptophyta</taxon>
        <taxon>Embryophyta</taxon>
        <taxon>Tracheophyta</taxon>
        <taxon>Spermatophyta</taxon>
        <taxon>Magnoliopsida</taxon>
        <taxon>Liliopsida</taxon>
        <taxon>Poales</taxon>
        <taxon>Poaceae</taxon>
        <taxon>BOP clade</taxon>
        <taxon>Pooideae</taxon>
        <taxon>Stipodae</taxon>
        <taxon>Brachypodieae</taxon>
        <taxon>Brachypodium</taxon>
    </lineage>
</organism>
<reference evidence="10" key="3">
    <citation type="submission" date="2018-08" db="UniProtKB">
        <authorList>
            <consortium name="EnsemblPlants"/>
        </authorList>
    </citation>
    <scope>IDENTIFICATION</scope>
    <source>
        <strain evidence="10">cv. Bd21</strain>
    </source>
</reference>